<dbReference type="SUPFAM" id="SSF52283">
    <property type="entry name" value="Formate/glycerate dehydrogenase catalytic domain-like"/>
    <property type="match status" value="1"/>
</dbReference>
<name>A0A8J3M375_9ACTN</name>
<dbReference type="PANTHER" id="PTHR43333:SF1">
    <property type="entry name" value="D-ISOMER SPECIFIC 2-HYDROXYACID DEHYDROGENASE NAD-BINDING DOMAIN-CONTAINING PROTEIN"/>
    <property type="match status" value="1"/>
</dbReference>
<feature type="domain" description="D-isomer specific 2-hydroxyacid dehydrogenase catalytic" evidence="5">
    <location>
        <begin position="39"/>
        <end position="313"/>
    </location>
</feature>
<organism evidence="7 8">
    <name type="scientific">Planosporangium flavigriseum</name>
    <dbReference type="NCBI Taxonomy" id="373681"/>
    <lineage>
        <taxon>Bacteria</taxon>
        <taxon>Bacillati</taxon>
        <taxon>Actinomycetota</taxon>
        <taxon>Actinomycetes</taxon>
        <taxon>Micromonosporales</taxon>
        <taxon>Micromonosporaceae</taxon>
        <taxon>Planosporangium</taxon>
    </lineage>
</organism>
<dbReference type="CDD" id="cd05300">
    <property type="entry name" value="2-Hacid_dh_1"/>
    <property type="match status" value="1"/>
</dbReference>
<dbReference type="GO" id="GO:0016616">
    <property type="term" value="F:oxidoreductase activity, acting on the CH-OH group of donors, NAD or NADP as acceptor"/>
    <property type="evidence" value="ECO:0007669"/>
    <property type="project" value="InterPro"/>
</dbReference>
<dbReference type="InterPro" id="IPR006139">
    <property type="entry name" value="D-isomer_2_OHA_DH_cat_dom"/>
</dbReference>
<dbReference type="SUPFAM" id="SSF51735">
    <property type="entry name" value="NAD(P)-binding Rossmann-fold domains"/>
    <property type="match status" value="1"/>
</dbReference>
<gene>
    <name evidence="7" type="ORF">Pfl04_44090</name>
</gene>
<comment type="similarity">
    <text evidence="1 4">Belongs to the D-isomer specific 2-hydroxyacid dehydrogenase family.</text>
</comment>
<evidence type="ECO:0000256" key="3">
    <source>
        <dbReference type="ARBA" id="ARBA00023027"/>
    </source>
</evidence>
<keyword evidence="8" id="KW-1185">Reference proteome</keyword>
<proteinExistence type="inferred from homology"/>
<evidence type="ECO:0000259" key="5">
    <source>
        <dbReference type="Pfam" id="PF00389"/>
    </source>
</evidence>
<protein>
    <submittedName>
        <fullName evidence="7">2-hydroxyacid dehydrogenase</fullName>
    </submittedName>
</protein>
<dbReference type="Proteomes" id="UP000653674">
    <property type="component" value="Unassembled WGS sequence"/>
</dbReference>
<keyword evidence="3" id="KW-0520">NAD</keyword>
<evidence type="ECO:0000256" key="2">
    <source>
        <dbReference type="ARBA" id="ARBA00023002"/>
    </source>
</evidence>
<comment type="caution">
    <text evidence="7">The sequence shown here is derived from an EMBL/GenBank/DDBJ whole genome shotgun (WGS) entry which is preliminary data.</text>
</comment>
<dbReference type="Gene3D" id="3.40.50.720">
    <property type="entry name" value="NAD(P)-binding Rossmann-like Domain"/>
    <property type="match status" value="2"/>
</dbReference>
<dbReference type="InterPro" id="IPR006140">
    <property type="entry name" value="D-isomer_DH_NAD-bd"/>
</dbReference>
<evidence type="ECO:0000256" key="4">
    <source>
        <dbReference type="RuleBase" id="RU003719"/>
    </source>
</evidence>
<feature type="domain" description="D-isomer specific 2-hydroxyacid dehydrogenase NAD-binding" evidence="6">
    <location>
        <begin position="110"/>
        <end position="282"/>
    </location>
</feature>
<dbReference type="RefSeq" id="WP_168079863.1">
    <property type="nucleotide sequence ID" value="NZ_BAAAQJ010000001.1"/>
</dbReference>
<accession>A0A8J3M375</accession>
<evidence type="ECO:0000259" key="6">
    <source>
        <dbReference type="Pfam" id="PF02826"/>
    </source>
</evidence>
<reference evidence="7" key="1">
    <citation type="submission" date="2021-01" db="EMBL/GenBank/DDBJ databases">
        <title>Whole genome shotgun sequence of Planosporangium flavigriseum NBRC 105377.</title>
        <authorList>
            <person name="Komaki H."/>
            <person name="Tamura T."/>
        </authorList>
    </citation>
    <scope>NUCLEOTIDE SEQUENCE</scope>
    <source>
        <strain evidence="7">NBRC 105377</strain>
    </source>
</reference>
<dbReference type="Pfam" id="PF02826">
    <property type="entry name" value="2-Hacid_dh_C"/>
    <property type="match status" value="1"/>
</dbReference>
<dbReference type="EMBL" id="BONU01000042">
    <property type="protein sequence ID" value="GIG76005.1"/>
    <property type="molecule type" value="Genomic_DNA"/>
</dbReference>
<dbReference type="InterPro" id="IPR036291">
    <property type="entry name" value="NAD(P)-bd_dom_sf"/>
</dbReference>
<evidence type="ECO:0000256" key="1">
    <source>
        <dbReference type="ARBA" id="ARBA00005854"/>
    </source>
</evidence>
<evidence type="ECO:0000313" key="7">
    <source>
        <dbReference type="EMBL" id="GIG76005.1"/>
    </source>
</evidence>
<dbReference type="PANTHER" id="PTHR43333">
    <property type="entry name" value="2-HACID_DH_C DOMAIN-CONTAINING PROTEIN"/>
    <property type="match status" value="1"/>
</dbReference>
<dbReference type="Pfam" id="PF00389">
    <property type="entry name" value="2-Hacid_dh"/>
    <property type="match status" value="1"/>
</dbReference>
<evidence type="ECO:0000313" key="8">
    <source>
        <dbReference type="Proteomes" id="UP000653674"/>
    </source>
</evidence>
<dbReference type="GO" id="GO:0051287">
    <property type="term" value="F:NAD binding"/>
    <property type="evidence" value="ECO:0007669"/>
    <property type="project" value="InterPro"/>
</dbReference>
<sequence>MNVPQVLAVGGGSVVPIPPLDAVAELAKVTVVDSANDHWPALPDAEVAFVWNFQWAAPGRLLTAAPGLRWIHVAAVGVDRVLSPEIVASDVLVTNSRGVFDRSIAEYVAGLLLAHTKEFRLTYDLQRQRVWRNRVTRTLAGQTVAVVGTGSIGRTIARMLKALEMRVVLVGTRRRLDPEFGEIRVAAELAAVARDCDALVLAAPATERNRGMVDRTVLDALGSDGYLVNIGRGSLVVEDDLVEALASGSLGGAALDVFATEPLPPESPLWRLPNVVVSPHMSADTEGFAQDLVAVFLRNLHRWIKGEPLDNVLDKKLGYVPSTA</sequence>
<keyword evidence="2 4" id="KW-0560">Oxidoreductase</keyword>
<dbReference type="AlphaFoldDB" id="A0A8J3M375"/>